<evidence type="ECO:0000313" key="2">
    <source>
        <dbReference type="Proteomes" id="UP000011021"/>
    </source>
</evidence>
<evidence type="ECO:0000313" key="1">
    <source>
        <dbReference type="EMBL" id="EFV94259.1"/>
    </source>
</evidence>
<dbReference type="InterPro" id="IPR029058">
    <property type="entry name" value="AB_hydrolase_fold"/>
</dbReference>
<protein>
    <recommendedName>
        <fullName evidence="3">Serine aminopeptidase S33 domain-containing protein</fullName>
    </recommendedName>
</protein>
<sequence>MRIGRDAGALAGIYQPVAEPRPETAVLICNPFGQEAIRAQRSLRVVAERLSRQGVPSLRFDYFGTGDSPGEDGSGHLTRWRQDILLADVHLRQLSGCQTTIWMGLRLGATLALQAAELIGDLPRPRRIILWEPVLDGEQYLGHLARMNEFWTRQRNVTSEALGFALTTRIRRHLEAIRPNGLPLPAGSMLDLLGTKDLPGRNTFIGHCRSHDAPLQDLLLESTVEWTSNTALDSQWVPDEAIAALLEICSQPAGTPAKESSLAAPPQAQ</sequence>
<proteinExistence type="predicted"/>
<accession>E7S0B0</accession>
<dbReference type="Gene3D" id="3.40.50.1820">
    <property type="entry name" value="alpha/beta hydrolase"/>
    <property type="match status" value="1"/>
</dbReference>
<gene>
    <name evidence="1" type="ORF">HMPREF0551_2374</name>
</gene>
<dbReference type="Proteomes" id="UP000011021">
    <property type="component" value="Unassembled WGS sequence"/>
</dbReference>
<organism evidence="1 2">
    <name type="scientific">Lautropia mirabilis ATCC 51599</name>
    <dbReference type="NCBI Taxonomy" id="887898"/>
    <lineage>
        <taxon>Bacteria</taxon>
        <taxon>Pseudomonadati</taxon>
        <taxon>Pseudomonadota</taxon>
        <taxon>Betaproteobacteria</taxon>
        <taxon>Burkholderiales</taxon>
        <taxon>Burkholderiaceae</taxon>
        <taxon>Lautropia</taxon>
    </lineage>
</organism>
<dbReference type="STRING" id="887898.HMPREF0551_2374"/>
<keyword evidence="2" id="KW-1185">Reference proteome</keyword>
<comment type="caution">
    <text evidence="1">The sequence shown here is derived from an EMBL/GenBank/DDBJ whole genome shotgun (WGS) entry which is preliminary data.</text>
</comment>
<dbReference type="SUPFAM" id="SSF53474">
    <property type="entry name" value="alpha/beta-Hydrolases"/>
    <property type="match status" value="1"/>
</dbReference>
<name>E7S0B0_9BURK</name>
<dbReference type="HOGENOM" id="CLU_090301_0_0_4"/>
<reference evidence="1 2" key="1">
    <citation type="submission" date="2010-12" db="EMBL/GenBank/DDBJ databases">
        <authorList>
            <person name="Muzny D."/>
            <person name="Qin X."/>
            <person name="Deng J."/>
            <person name="Jiang H."/>
            <person name="Liu Y."/>
            <person name="Qu J."/>
            <person name="Song X.-Z."/>
            <person name="Zhang L."/>
            <person name="Thornton R."/>
            <person name="Coyle M."/>
            <person name="Francisco L."/>
            <person name="Jackson L."/>
            <person name="Javaid M."/>
            <person name="Korchina V."/>
            <person name="Kovar C."/>
            <person name="Mata R."/>
            <person name="Mathew T."/>
            <person name="Ngo R."/>
            <person name="Nguyen L."/>
            <person name="Nguyen N."/>
            <person name="Okwuonu G."/>
            <person name="Ongeri F."/>
            <person name="Pham C."/>
            <person name="Simmons D."/>
            <person name="Wilczek-Boney K."/>
            <person name="Hale W."/>
            <person name="Jakkamsetti A."/>
            <person name="Pham P."/>
            <person name="Ruth R."/>
            <person name="San Lucas F."/>
            <person name="Warren J."/>
            <person name="Zhang J."/>
            <person name="Zhao Z."/>
            <person name="Zhou C."/>
            <person name="Zhu D."/>
            <person name="Lee S."/>
            <person name="Bess C."/>
            <person name="Blankenburg K."/>
            <person name="Forbes L."/>
            <person name="Fu Q."/>
            <person name="Gubbala S."/>
            <person name="Hirani K."/>
            <person name="Jayaseelan J.C."/>
            <person name="Lara F."/>
            <person name="Munidasa M."/>
            <person name="Palculict T."/>
            <person name="Patil S."/>
            <person name="Pu L.-L."/>
            <person name="Saada N."/>
            <person name="Tang L."/>
            <person name="Weissenberger G."/>
            <person name="Zhu Y."/>
            <person name="Hemphill L."/>
            <person name="Shang Y."/>
            <person name="Youmans B."/>
            <person name="Ayvaz T."/>
            <person name="Ross M."/>
            <person name="Santibanez J."/>
            <person name="Aqrawi P."/>
            <person name="Gross S."/>
            <person name="Joshi V."/>
            <person name="Fowler G."/>
            <person name="Nazareth L."/>
            <person name="Reid J."/>
            <person name="Worley K."/>
            <person name="Petrosino J."/>
            <person name="Highlander S."/>
            <person name="Gibbs R."/>
        </authorList>
    </citation>
    <scope>NUCLEOTIDE SEQUENCE [LARGE SCALE GENOMIC DNA]</scope>
    <source>
        <strain evidence="1 2">ATCC 51599</strain>
    </source>
</reference>
<dbReference type="AlphaFoldDB" id="E7S0B0"/>
<dbReference type="eggNOG" id="COG1073">
    <property type="taxonomic scope" value="Bacteria"/>
</dbReference>
<evidence type="ECO:0008006" key="3">
    <source>
        <dbReference type="Google" id="ProtNLM"/>
    </source>
</evidence>
<dbReference type="EMBL" id="AEQP01000022">
    <property type="protein sequence ID" value="EFV94259.1"/>
    <property type="molecule type" value="Genomic_DNA"/>
</dbReference>